<name>A0A0S3UIU1_PREIN</name>
<proteinExistence type="predicted"/>
<dbReference type="RefSeq" id="WP_096405358.1">
    <property type="nucleotide sequence ID" value="NZ_AP014597.1"/>
</dbReference>
<keyword evidence="1" id="KW-0732">Signal</keyword>
<accession>A0A0S3UIU1</accession>
<dbReference type="Proteomes" id="UP000217431">
    <property type="component" value="Chromosome I"/>
</dbReference>
<evidence type="ECO:0000313" key="3">
    <source>
        <dbReference type="Proteomes" id="UP000217431"/>
    </source>
</evidence>
<organism evidence="2 3">
    <name type="scientific">Prevotella intermedia</name>
    <dbReference type="NCBI Taxonomy" id="28131"/>
    <lineage>
        <taxon>Bacteria</taxon>
        <taxon>Pseudomonadati</taxon>
        <taxon>Bacteroidota</taxon>
        <taxon>Bacteroidia</taxon>
        <taxon>Bacteroidales</taxon>
        <taxon>Prevotellaceae</taxon>
        <taxon>Prevotella</taxon>
    </lineage>
</organism>
<feature type="chain" id="PRO_5006619722" evidence="1">
    <location>
        <begin position="25"/>
        <end position="119"/>
    </location>
</feature>
<gene>
    <name evidence="2" type="ORF">PIOMA14_I_0929</name>
</gene>
<evidence type="ECO:0000313" key="2">
    <source>
        <dbReference type="EMBL" id="BAU17437.1"/>
    </source>
</evidence>
<sequence length="119" mass="13294">MKKYFKIGMLLVGFLFVQSTVVSAQCPIKEQIMGSGDEESGSAQASHTLIIYYDKAKGDKALMKAIEKKDCVILNEHKNLNRVTIKTPQDWDIEKAVAYFNKVKGVTAVNRNGISLLNR</sequence>
<dbReference type="EMBL" id="AP014597">
    <property type="protein sequence ID" value="BAU17437.1"/>
    <property type="molecule type" value="Genomic_DNA"/>
</dbReference>
<protein>
    <submittedName>
        <fullName evidence="2">Uncharacterized protein</fullName>
    </submittedName>
</protein>
<evidence type="ECO:0000256" key="1">
    <source>
        <dbReference type="SAM" id="SignalP"/>
    </source>
</evidence>
<feature type="signal peptide" evidence="1">
    <location>
        <begin position="1"/>
        <end position="24"/>
    </location>
</feature>
<reference evidence="2 3" key="1">
    <citation type="journal article" date="2016" name="DNA Res.">
        <title>The complete genome sequencing of Prevotella intermedia strain OMA14 and a subsequent fine-scale, intra-species genomic comparison reveal an unusual amplification of conjugative and mobile transposons and identify a novel Prevotella-lineage-specific repeat.</title>
        <authorList>
            <person name="Naito M."/>
            <person name="Ogura Y."/>
            <person name="Itoh T."/>
            <person name="Shoji M."/>
            <person name="Okamoto M."/>
            <person name="Hayashi T."/>
            <person name="Nakayama K."/>
        </authorList>
    </citation>
    <scope>NUCLEOTIDE SEQUENCE [LARGE SCALE GENOMIC DNA]</scope>
    <source>
        <strain evidence="2 3">OMA14</strain>
    </source>
</reference>
<dbReference type="AlphaFoldDB" id="A0A0S3UIU1"/>